<dbReference type="Proteomes" id="UP000515472">
    <property type="component" value="Chromosome"/>
</dbReference>
<keyword evidence="1" id="KW-0732">Signal</keyword>
<feature type="signal peptide" evidence="1">
    <location>
        <begin position="1"/>
        <end position="23"/>
    </location>
</feature>
<feature type="chain" id="PRO_5028305065" description="Lipoprotein" evidence="1">
    <location>
        <begin position="24"/>
        <end position="202"/>
    </location>
</feature>
<gene>
    <name evidence="2" type="ORF">GEOBRER4_n4017</name>
</gene>
<dbReference type="Pfam" id="PF03923">
    <property type="entry name" value="Lipoprotein_16"/>
    <property type="match status" value="1"/>
</dbReference>
<protein>
    <recommendedName>
        <fullName evidence="4">Lipoprotein</fullName>
    </recommendedName>
</protein>
<evidence type="ECO:0000256" key="1">
    <source>
        <dbReference type="SAM" id="SignalP"/>
    </source>
</evidence>
<keyword evidence="3" id="KW-1185">Reference proteome</keyword>
<name>A0A6S6MBN5_9BACT</name>
<dbReference type="EMBL" id="AP023213">
    <property type="protein sequence ID" value="BCG49114.1"/>
    <property type="molecule type" value="Genomic_DNA"/>
</dbReference>
<dbReference type="KEGG" id="gbn:GEOBRER4_38640"/>
<dbReference type="PROSITE" id="PS51257">
    <property type="entry name" value="PROKAR_LIPOPROTEIN"/>
    <property type="match status" value="1"/>
</dbReference>
<evidence type="ECO:0000313" key="3">
    <source>
        <dbReference type="Proteomes" id="UP000515472"/>
    </source>
</evidence>
<sequence>MGKMKSFVLVVVALSSLMFGGCALTTATVDINYTPQSGVTAVENAKSVICNVQVSDSRNEKVKVSSKKNGFGMEMAQILPAENVAVTFQKAIEYELKARGFGLSREDSLVTIDADLTKYYNDFKTGFFAGDAVAELNMGVTIKNKKGDFLYSHQFVAEGIERNIQLMTGENAELALEKALNEGMQKLFADKTFIAALLKAKN</sequence>
<dbReference type="AlphaFoldDB" id="A0A6S6MBN5"/>
<dbReference type="RefSeq" id="WP_185243648.1">
    <property type="nucleotide sequence ID" value="NZ_AP023213.1"/>
</dbReference>
<reference evidence="2 3" key="1">
    <citation type="submission" date="2020-06" db="EMBL/GenBank/DDBJ databases">
        <title>Interaction of electrochemicaly active bacteria, Geobacter bremensis R4 on different carbon anode.</title>
        <authorList>
            <person name="Meng L."/>
            <person name="Yoshida N."/>
        </authorList>
    </citation>
    <scope>NUCLEOTIDE SEQUENCE [LARGE SCALE GENOMIC DNA]</scope>
    <source>
        <strain evidence="2 3">R4</strain>
    </source>
</reference>
<accession>A0A6S6MBN5</accession>
<evidence type="ECO:0008006" key="4">
    <source>
        <dbReference type="Google" id="ProtNLM"/>
    </source>
</evidence>
<proteinExistence type="predicted"/>
<organism evidence="2 3">
    <name type="scientific">Citrifermentans bremense</name>
    <dbReference type="NCBI Taxonomy" id="60035"/>
    <lineage>
        <taxon>Bacteria</taxon>
        <taxon>Pseudomonadati</taxon>
        <taxon>Thermodesulfobacteriota</taxon>
        <taxon>Desulfuromonadia</taxon>
        <taxon>Geobacterales</taxon>
        <taxon>Geobacteraceae</taxon>
        <taxon>Citrifermentans</taxon>
    </lineage>
</organism>
<evidence type="ECO:0000313" key="2">
    <source>
        <dbReference type="EMBL" id="BCG49114.1"/>
    </source>
</evidence>
<dbReference type="InterPro" id="IPR005619">
    <property type="entry name" value="Uncharacterised_YajG"/>
</dbReference>